<dbReference type="InterPro" id="IPR051125">
    <property type="entry name" value="ABC-4/HrtB_transporter"/>
</dbReference>
<comment type="caution">
    <text evidence="3">The sequence shown here is derived from an EMBL/GenBank/DDBJ whole genome shotgun (WGS) entry which is preliminary data.</text>
</comment>
<accession>A0A2S8FKW0</accession>
<gene>
    <name evidence="3" type="ORF">C5Y83_21630</name>
</gene>
<dbReference type="Proteomes" id="UP000238322">
    <property type="component" value="Unassembled WGS sequence"/>
</dbReference>
<feature type="transmembrane region" description="Helical" evidence="1">
    <location>
        <begin position="263"/>
        <end position="287"/>
    </location>
</feature>
<keyword evidence="1" id="KW-0812">Transmembrane</keyword>
<keyword evidence="1" id="KW-1133">Transmembrane helix</keyword>
<sequence length="389" mass="42603">MRFRLLPWEYAIRNLFRRPLRTLLTFTALSIVVLLVFVVVGFIRGLEQNLRVSGDPNTAILFSLGMGENLEYSSIPMRTSDLVAATIPGIRERHGQKYVSPELYLGTEISVPTLDEPAMGLVRGVTPQVLLVRQGVQLDEGDWPEPGEVIVGRMAGVKLGLKRDELKPGDTLKLEGREWNISGVFSATGGAFESEVWCRLDELQQAMKRQDLSLVAIQLGPQGDFADVDLFSMERRNDLELQSMRETDYYAGLQKDYGKVRMMAWLVVFLVSGAGVFAGLNTMYGAVVGRIPELAMLQTLGFVRRAIIISLIQEGVLLATAASLFATVLAIWLINGASVRFTMGAFALRIDSVCVLIGCGVGISLGILGAVPPAMRALRMPIVDGLKSI</sequence>
<dbReference type="AlphaFoldDB" id="A0A2S8FKW0"/>
<feature type="domain" description="MacB-like periplasmic core" evidence="2">
    <location>
        <begin position="22"/>
        <end position="227"/>
    </location>
</feature>
<feature type="transmembrane region" description="Helical" evidence="1">
    <location>
        <begin position="20"/>
        <end position="43"/>
    </location>
</feature>
<dbReference type="PANTHER" id="PTHR43738:SF3">
    <property type="entry name" value="ABC TRANSPORTER PERMEASE"/>
    <property type="match status" value="1"/>
</dbReference>
<evidence type="ECO:0000313" key="4">
    <source>
        <dbReference type="Proteomes" id="UP000238322"/>
    </source>
</evidence>
<dbReference type="Pfam" id="PF12704">
    <property type="entry name" value="MacB_PCD"/>
    <property type="match status" value="1"/>
</dbReference>
<keyword evidence="1" id="KW-0472">Membrane</keyword>
<evidence type="ECO:0000259" key="2">
    <source>
        <dbReference type="Pfam" id="PF12704"/>
    </source>
</evidence>
<reference evidence="3 4" key="1">
    <citation type="submission" date="2018-02" db="EMBL/GenBank/DDBJ databases">
        <title>Comparative genomes isolates from brazilian mangrove.</title>
        <authorList>
            <person name="Araujo J.E."/>
            <person name="Taketani R.G."/>
            <person name="Silva M.C.P."/>
            <person name="Loureco M.V."/>
            <person name="Andreote F.D."/>
        </authorList>
    </citation>
    <scope>NUCLEOTIDE SEQUENCE [LARGE SCALE GENOMIC DNA]</scope>
    <source>
        <strain evidence="3 4">Hex-1 MGV</strain>
    </source>
</reference>
<evidence type="ECO:0000313" key="3">
    <source>
        <dbReference type="EMBL" id="PQO32791.1"/>
    </source>
</evidence>
<feature type="transmembrane region" description="Helical" evidence="1">
    <location>
        <begin position="307"/>
        <end position="334"/>
    </location>
</feature>
<name>A0A2S8FKW0_9BACT</name>
<proteinExistence type="predicted"/>
<protein>
    <submittedName>
        <fullName evidence="3">ABC transporter substrate-binding protein</fullName>
    </submittedName>
</protein>
<organism evidence="3 4">
    <name type="scientific">Blastopirellula marina</name>
    <dbReference type="NCBI Taxonomy" id="124"/>
    <lineage>
        <taxon>Bacteria</taxon>
        <taxon>Pseudomonadati</taxon>
        <taxon>Planctomycetota</taxon>
        <taxon>Planctomycetia</taxon>
        <taxon>Pirellulales</taxon>
        <taxon>Pirellulaceae</taxon>
        <taxon>Blastopirellula</taxon>
    </lineage>
</organism>
<dbReference type="OrthoDB" id="248483at2"/>
<dbReference type="PANTHER" id="PTHR43738">
    <property type="entry name" value="ABC TRANSPORTER, MEMBRANE PROTEIN"/>
    <property type="match status" value="1"/>
</dbReference>
<feature type="transmembrane region" description="Helical" evidence="1">
    <location>
        <begin position="346"/>
        <end position="371"/>
    </location>
</feature>
<dbReference type="InterPro" id="IPR025857">
    <property type="entry name" value="MacB_PCD"/>
</dbReference>
<dbReference type="RefSeq" id="WP_105331803.1">
    <property type="nucleotide sequence ID" value="NZ_PUHY01000012.1"/>
</dbReference>
<dbReference type="EMBL" id="PUHY01000012">
    <property type="protein sequence ID" value="PQO32791.1"/>
    <property type="molecule type" value="Genomic_DNA"/>
</dbReference>
<evidence type="ECO:0000256" key="1">
    <source>
        <dbReference type="SAM" id="Phobius"/>
    </source>
</evidence>